<gene>
    <name evidence="2" type="ORF">PQU98_02365</name>
</gene>
<dbReference type="RefSeq" id="WP_272743267.1">
    <property type="nucleotide sequence ID" value="NZ_JAQQKV010000001.1"/>
</dbReference>
<reference evidence="2 3" key="1">
    <citation type="submission" date="2023-01" db="EMBL/GenBank/DDBJ databases">
        <title>Novel species of the genus Asticcacaulis isolated from rivers.</title>
        <authorList>
            <person name="Lu H."/>
        </authorList>
    </citation>
    <scope>NUCLEOTIDE SEQUENCE [LARGE SCALE GENOMIC DNA]</scope>
    <source>
        <strain evidence="2 3">LKC15W</strain>
    </source>
</reference>
<comment type="caution">
    <text evidence="2">The sequence shown here is derived from an EMBL/GenBank/DDBJ whole genome shotgun (WGS) entry which is preliminary data.</text>
</comment>
<dbReference type="EMBL" id="JAQQKV010000001">
    <property type="protein sequence ID" value="MDC7674957.1"/>
    <property type="molecule type" value="Genomic_DNA"/>
</dbReference>
<feature type="transmembrane region" description="Helical" evidence="1">
    <location>
        <begin position="25"/>
        <end position="47"/>
    </location>
</feature>
<proteinExistence type="predicted"/>
<keyword evidence="1" id="KW-0472">Membrane</keyword>
<sequence length="54" mass="5754">MAEPDKNTLAENKKAYLAAQKRRNLAIGLSLGAFVLLVFIVSVVRMAEGVAAGH</sequence>
<accession>A0ABT5HFD0</accession>
<keyword evidence="1" id="KW-0812">Transmembrane</keyword>
<dbReference type="Proteomes" id="UP001218579">
    <property type="component" value="Unassembled WGS sequence"/>
</dbReference>
<evidence type="ECO:0000313" key="2">
    <source>
        <dbReference type="EMBL" id="MDC7674957.1"/>
    </source>
</evidence>
<organism evidence="2 3">
    <name type="scientific">Asticcacaulis machinosus</name>
    <dbReference type="NCBI Taxonomy" id="2984211"/>
    <lineage>
        <taxon>Bacteria</taxon>
        <taxon>Pseudomonadati</taxon>
        <taxon>Pseudomonadota</taxon>
        <taxon>Alphaproteobacteria</taxon>
        <taxon>Caulobacterales</taxon>
        <taxon>Caulobacteraceae</taxon>
        <taxon>Asticcacaulis</taxon>
    </lineage>
</organism>
<protein>
    <recommendedName>
        <fullName evidence="4">Cytochrome C oxidase assembly protein</fullName>
    </recommendedName>
</protein>
<evidence type="ECO:0000313" key="3">
    <source>
        <dbReference type="Proteomes" id="UP001218579"/>
    </source>
</evidence>
<evidence type="ECO:0008006" key="4">
    <source>
        <dbReference type="Google" id="ProtNLM"/>
    </source>
</evidence>
<evidence type="ECO:0000256" key="1">
    <source>
        <dbReference type="SAM" id="Phobius"/>
    </source>
</evidence>
<keyword evidence="3" id="KW-1185">Reference proteome</keyword>
<name>A0ABT5HFD0_9CAUL</name>
<keyword evidence="1" id="KW-1133">Transmembrane helix</keyword>